<feature type="domain" description="PepSY" evidence="1">
    <location>
        <begin position="17"/>
        <end position="74"/>
    </location>
</feature>
<dbReference type="RefSeq" id="WP_039631532.1">
    <property type="nucleotide sequence ID" value="NZ_AYSO01000014.1"/>
</dbReference>
<dbReference type="Pfam" id="PF03413">
    <property type="entry name" value="PepSY"/>
    <property type="match status" value="1"/>
</dbReference>
<organism evidence="2 3">
    <name type="scientific">Clostridium argentinense CDC 2741</name>
    <dbReference type="NCBI Taxonomy" id="1418104"/>
    <lineage>
        <taxon>Bacteria</taxon>
        <taxon>Bacillati</taxon>
        <taxon>Bacillota</taxon>
        <taxon>Clostridia</taxon>
        <taxon>Eubacteriales</taxon>
        <taxon>Clostridiaceae</taxon>
        <taxon>Clostridium</taxon>
    </lineage>
</organism>
<sequence>MKNIYYNLWDNYWRTYRINSEAAIQIALQQVPGQVLKVELDTEYGILVYEVTIRTTTGIYEVKIDADTGEILEVDREFD</sequence>
<name>A0A0C1U3Y8_9CLOT</name>
<keyword evidence="3" id="KW-1185">Reference proteome</keyword>
<protein>
    <submittedName>
        <fullName evidence="2">Peptidase propeptide and YPEB domain protein</fullName>
    </submittedName>
</protein>
<dbReference type="InterPro" id="IPR025711">
    <property type="entry name" value="PepSY"/>
</dbReference>
<dbReference type="Gene3D" id="3.10.450.40">
    <property type="match status" value="1"/>
</dbReference>
<dbReference type="OrthoDB" id="1919149at2"/>
<evidence type="ECO:0000259" key="1">
    <source>
        <dbReference type="Pfam" id="PF03413"/>
    </source>
</evidence>
<comment type="caution">
    <text evidence="2">The sequence shown here is derived from an EMBL/GenBank/DDBJ whole genome shotgun (WGS) entry which is preliminary data.</text>
</comment>
<accession>A0A0C1U3Y8</accession>
<dbReference type="Proteomes" id="UP000031366">
    <property type="component" value="Unassembled WGS sequence"/>
</dbReference>
<evidence type="ECO:0000313" key="3">
    <source>
        <dbReference type="Proteomes" id="UP000031366"/>
    </source>
</evidence>
<dbReference type="STRING" id="29341.RSJ17_09160"/>
<gene>
    <name evidence="2" type="ORF">U732_3094</name>
</gene>
<dbReference type="EMBL" id="AYSO01000014">
    <property type="protein sequence ID" value="KIE47499.1"/>
    <property type="molecule type" value="Genomic_DNA"/>
</dbReference>
<evidence type="ECO:0000313" key="2">
    <source>
        <dbReference type="EMBL" id="KIE47499.1"/>
    </source>
</evidence>
<dbReference type="AlphaFoldDB" id="A0A0C1U3Y8"/>
<reference evidence="2 3" key="1">
    <citation type="journal article" date="2015" name="Infect. Genet. Evol.">
        <title>Genomic sequences of six botulinum neurotoxin-producing strains representing three clostridial species illustrate the mobility and diversity of botulinum neurotoxin genes.</title>
        <authorList>
            <person name="Smith T.J."/>
            <person name="Hill K.K."/>
            <person name="Xie G."/>
            <person name="Foley B.T."/>
            <person name="Williamson C.H."/>
            <person name="Foster J.T."/>
            <person name="Johnson S.L."/>
            <person name="Chertkov O."/>
            <person name="Teshima H."/>
            <person name="Gibbons H.S."/>
            <person name="Johnsky L.A."/>
            <person name="Karavis M.A."/>
            <person name="Smith L.A."/>
        </authorList>
    </citation>
    <scope>NUCLEOTIDE SEQUENCE [LARGE SCALE GENOMIC DNA]</scope>
    <source>
        <strain evidence="2 3">CDC 2741</strain>
    </source>
</reference>
<proteinExistence type="predicted"/>